<proteinExistence type="predicted"/>
<dbReference type="Gene3D" id="2.40.50.140">
    <property type="entry name" value="Nucleic acid-binding proteins"/>
    <property type="match status" value="1"/>
</dbReference>
<evidence type="ECO:0000256" key="5">
    <source>
        <dbReference type="SAM" id="MobiDB-lite"/>
    </source>
</evidence>
<protein>
    <recommendedName>
        <fullName evidence="7">NfeD-like C-terminal domain-containing protein</fullName>
    </recommendedName>
</protein>
<organism evidence="8 9">
    <name type="scientific">Paludisphaera borealis</name>
    <dbReference type="NCBI Taxonomy" id="1387353"/>
    <lineage>
        <taxon>Bacteria</taxon>
        <taxon>Pseudomonadati</taxon>
        <taxon>Planctomycetota</taxon>
        <taxon>Planctomycetia</taxon>
        <taxon>Isosphaerales</taxon>
        <taxon>Isosphaeraceae</taxon>
        <taxon>Paludisphaera</taxon>
    </lineage>
</organism>
<dbReference type="PANTHER" id="PTHR33507">
    <property type="entry name" value="INNER MEMBRANE PROTEIN YBBJ"/>
    <property type="match status" value="1"/>
</dbReference>
<evidence type="ECO:0000259" key="7">
    <source>
        <dbReference type="Pfam" id="PF01957"/>
    </source>
</evidence>
<dbReference type="Pfam" id="PF01957">
    <property type="entry name" value="NfeD"/>
    <property type="match status" value="1"/>
</dbReference>
<dbReference type="KEGG" id="pbor:BSF38_01827"/>
<dbReference type="RefSeq" id="WP_076344946.1">
    <property type="nucleotide sequence ID" value="NZ_CP019082.1"/>
</dbReference>
<dbReference type="InterPro" id="IPR052165">
    <property type="entry name" value="Membrane_assoc_protease"/>
</dbReference>
<keyword evidence="2 6" id="KW-0812">Transmembrane</keyword>
<evidence type="ECO:0000256" key="2">
    <source>
        <dbReference type="ARBA" id="ARBA00022692"/>
    </source>
</evidence>
<feature type="transmembrane region" description="Helical" evidence="6">
    <location>
        <begin position="29"/>
        <end position="46"/>
    </location>
</feature>
<evidence type="ECO:0000256" key="4">
    <source>
        <dbReference type="ARBA" id="ARBA00023136"/>
    </source>
</evidence>
<dbReference type="InterPro" id="IPR002810">
    <property type="entry name" value="NfeD-like_C"/>
</dbReference>
<feature type="transmembrane region" description="Helical" evidence="6">
    <location>
        <begin position="52"/>
        <end position="75"/>
    </location>
</feature>
<dbReference type="OrthoDB" id="283587at2"/>
<evidence type="ECO:0000256" key="6">
    <source>
        <dbReference type="SAM" id="Phobius"/>
    </source>
</evidence>
<keyword evidence="9" id="KW-1185">Reference proteome</keyword>
<dbReference type="GO" id="GO:0005886">
    <property type="term" value="C:plasma membrane"/>
    <property type="evidence" value="ECO:0007669"/>
    <property type="project" value="TreeGrafter"/>
</dbReference>
<gene>
    <name evidence="8" type="ORF">BSF38_01827</name>
</gene>
<evidence type="ECO:0000256" key="3">
    <source>
        <dbReference type="ARBA" id="ARBA00022989"/>
    </source>
</evidence>
<comment type="subcellular location">
    <subcellularLocation>
        <location evidence="1">Membrane</location>
        <topology evidence="1">Multi-pass membrane protein</topology>
    </subcellularLocation>
</comment>
<sequence length="192" mass="20853">MTMLFWPIAFLVIGLLLLIVEVFVPSGGFIGFSALFCVGLSLWHAFQYSTRLGAVFLVVDCAAVPMTAMLAFWLWTHSPMSRKFFLKPPAPDEIGVSHPELNLPLVVGCEGRALSPLRPSGHVEIEGRRYDGLAEEGFIPEGALVRVVRSRSGQLVVRALRRPADVDSSQLGTRASAAAPTEHIASLIEDSP</sequence>
<dbReference type="EMBL" id="CP019082">
    <property type="protein sequence ID" value="APW60359.1"/>
    <property type="molecule type" value="Genomic_DNA"/>
</dbReference>
<feature type="region of interest" description="Disordered" evidence="5">
    <location>
        <begin position="168"/>
        <end position="192"/>
    </location>
</feature>
<feature type="domain" description="NfeD-like C-terminal" evidence="7">
    <location>
        <begin position="107"/>
        <end position="158"/>
    </location>
</feature>
<keyword evidence="3 6" id="KW-1133">Transmembrane helix</keyword>
<name>A0A1U7CN73_9BACT</name>
<dbReference type="PANTHER" id="PTHR33507:SF3">
    <property type="entry name" value="INNER MEMBRANE PROTEIN YBBJ"/>
    <property type="match status" value="1"/>
</dbReference>
<evidence type="ECO:0000313" key="8">
    <source>
        <dbReference type="EMBL" id="APW60359.1"/>
    </source>
</evidence>
<evidence type="ECO:0000313" key="9">
    <source>
        <dbReference type="Proteomes" id="UP000186309"/>
    </source>
</evidence>
<accession>A0A1U7CN73</accession>
<evidence type="ECO:0000256" key="1">
    <source>
        <dbReference type="ARBA" id="ARBA00004141"/>
    </source>
</evidence>
<feature type="transmembrane region" description="Helical" evidence="6">
    <location>
        <begin position="6"/>
        <end position="24"/>
    </location>
</feature>
<dbReference type="STRING" id="1387353.BSF38_01827"/>
<reference evidence="9" key="1">
    <citation type="submission" date="2016-12" db="EMBL/GenBank/DDBJ databases">
        <title>Comparative genomics of four Isosphaeraceae planctomycetes: a common pool of plasmids and glycoside hydrolase genes.</title>
        <authorList>
            <person name="Ivanova A."/>
        </authorList>
    </citation>
    <scope>NUCLEOTIDE SEQUENCE [LARGE SCALE GENOMIC DNA]</scope>
    <source>
        <strain evidence="9">PX4</strain>
    </source>
</reference>
<dbReference type="Proteomes" id="UP000186309">
    <property type="component" value="Chromosome"/>
</dbReference>
<dbReference type="InterPro" id="IPR012340">
    <property type="entry name" value="NA-bd_OB-fold"/>
</dbReference>
<dbReference type="AlphaFoldDB" id="A0A1U7CN73"/>
<keyword evidence="4 6" id="KW-0472">Membrane</keyword>